<dbReference type="EMBL" id="QJPH01000200">
    <property type="protein sequence ID" value="PZN82866.1"/>
    <property type="molecule type" value="Genomic_DNA"/>
</dbReference>
<dbReference type="InterPro" id="IPR035897">
    <property type="entry name" value="Toll_tir_struct_dom_sf"/>
</dbReference>
<organism evidence="2 3">
    <name type="scientific">Candidatus Methylumidiphilus alinenensis</name>
    <dbReference type="NCBI Taxonomy" id="2202197"/>
    <lineage>
        <taxon>Bacteria</taxon>
        <taxon>Pseudomonadati</taxon>
        <taxon>Pseudomonadota</taxon>
        <taxon>Gammaproteobacteria</taxon>
        <taxon>Methylococcales</taxon>
        <taxon>Candidatus Methylumidiphilus</taxon>
    </lineage>
</organism>
<evidence type="ECO:0000313" key="3">
    <source>
        <dbReference type="Proteomes" id="UP000249396"/>
    </source>
</evidence>
<dbReference type="Gene3D" id="3.40.50.10140">
    <property type="entry name" value="Toll/interleukin-1 receptor homology (TIR) domain"/>
    <property type="match status" value="1"/>
</dbReference>
<sequence length="473" mass="53817">MTSNVYVSYSWWADEDSRIIDKLKAAWKVRGIDFLELKVDKQQINYGDSIRAFMDELTESEHVILVLSDAYFKSPNCMYELRGIYDKPGFRKRVSPIVLKGTNLYDPVAWVLYLRHWEQKEAELDAALKTIKGTNAEPIYKSLNDYADFRRLLAKQLEILSDMNALTPDIHIDTDFEALLDRIRPPSASKPSTKPGRHRKPDAEFQPAILGHIKKVLETHDGLRVELSSKSTEVLGPGDPLENLCNAEPTQAIQEVLRPATEQCLSGLSVNSDGYNKTWEAAKSILGWLSLFSVNPGWIEQHEKNPDLSEFGFDMAVKTRFGVEIVSSRYQQMSPNFHAEPGKSHVYGEDAITHNLETGWGDDKALSGLLLEIWAKVIPYDTRRELSEDDVDLLNSTIVSRDKFKENHYYIPFGAGDACPLNRKDFCKKVLDKLPAITLIRLVTSDGQATLQVDNEIYFMTAIREFLTIPYRH</sequence>
<evidence type="ECO:0000313" key="2">
    <source>
        <dbReference type="EMBL" id="PZN82866.1"/>
    </source>
</evidence>
<proteinExistence type="predicted"/>
<name>A0A2W4RJT1_9GAMM</name>
<dbReference type="GO" id="GO:0007165">
    <property type="term" value="P:signal transduction"/>
    <property type="evidence" value="ECO:0007669"/>
    <property type="project" value="InterPro"/>
</dbReference>
<dbReference type="AlphaFoldDB" id="A0A2W4RJT1"/>
<evidence type="ECO:0000259" key="1">
    <source>
        <dbReference type="Pfam" id="PF13676"/>
    </source>
</evidence>
<protein>
    <recommendedName>
        <fullName evidence="1">TIR domain-containing protein</fullName>
    </recommendedName>
</protein>
<reference evidence="2 3" key="1">
    <citation type="journal article" date="2018" name="Aquat. Microb. Ecol.">
        <title>Gammaproteobacterial methanotrophs dominate.</title>
        <authorList>
            <person name="Rissanen A.J."/>
            <person name="Saarenheimo J."/>
            <person name="Tiirola M."/>
            <person name="Peura S."/>
            <person name="Aalto S.L."/>
            <person name="Karvinen A."/>
            <person name="Nykanen H."/>
        </authorList>
    </citation>
    <scope>NUCLEOTIDE SEQUENCE [LARGE SCALE GENOMIC DNA]</scope>
    <source>
        <strain evidence="2">AMbin10</strain>
    </source>
</reference>
<dbReference type="Proteomes" id="UP000249396">
    <property type="component" value="Unassembled WGS sequence"/>
</dbReference>
<dbReference type="Pfam" id="PF13676">
    <property type="entry name" value="TIR_2"/>
    <property type="match status" value="1"/>
</dbReference>
<gene>
    <name evidence="2" type="ORF">DM484_05715</name>
</gene>
<accession>A0A2W4RJT1</accession>
<dbReference type="SUPFAM" id="SSF52200">
    <property type="entry name" value="Toll/Interleukin receptor TIR domain"/>
    <property type="match status" value="1"/>
</dbReference>
<feature type="domain" description="TIR" evidence="1">
    <location>
        <begin position="5"/>
        <end position="117"/>
    </location>
</feature>
<dbReference type="InterPro" id="IPR000157">
    <property type="entry name" value="TIR_dom"/>
</dbReference>
<comment type="caution">
    <text evidence="2">The sequence shown here is derived from an EMBL/GenBank/DDBJ whole genome shotgun (WGS) entry which is preliminary data.</text>
</comment>